<dbReference type="STRING" id="1276220.STAIW_v1c01400"/>
<dbReference type="PATRIC" id="fig|1276220.3.peg.141"/>
<dbReference type="AlphaFoldDB" id="S5LW50"/>
<accession>S5LW50</accession>
<sequence length="225" mass="27667">MKKKLLKNCFDLVVNKIDVNDIVFHETDFNSELKELTFDEIKYELINNKFLNDLNYQIVKYKLSFKNKIEDYFYYNGGLLKLDLEKFIFSNLEKIDFELFNLIKNNNLLKILKKHIIQNMHIKKFEDIIIKNFGKFNLSYEEFLKLASKLSYEDIEYYCFTNKIIFSNKENVYKLMKILSYTEEKIYTLIKWTYENDEVYFRHWILEINFYKQKQALNMFKNKYN</sequence>
<dbReference type="KEGG" id="stai:STAIW_v1c01400"/>
<name>S5LW50_9MOLU</name>
<reference evidence="1 2" key="1">
    <citation type="journal article" date="2013" name="Genome Biol. Evol.">
        <title>Comparison of metabolic capacities and inference of gene content evolution in mosquito-associated Spiroplasma diminutum and S. taiwanense.</title>
        <authorList>
            <person name="Lo W.S."/>
            <person name="Ku C."/>
            <person name="Chen L.L."/>
            <person name="Chang T.H."/>
            <person name="Kuo C.H."/>
        </authorList>
    </citation>
    <scope>NUCLEOTIDE SEQUENCE [LARGE SCALE GENOMIC DNA]</scope>
    <source>
        <strain evidence="1">CT-1</strain>
    </source>
</reference>
<dbReference type="EMBL" id="CP005074">
    <property type="protein sequence ID" value="AGR40826.1"/>
    <property type="molecule type" value="Genomic_DNA"/>
</dbReference>
<keyword evidence="2" id="KW-1185">Reference proteome</keyword>
<protein>
    <submittedName>
        <fullName evidence="1">Uncharacterized protein</fullName>
    </submittedName>
</protein>
<proteinExistence type="predicted"/>
<evidence type="ECO:0000313" key="2">
    <source>
        <dbReference type="Proteomes" id="UP000014984"/>
    </source>
</evidence>
<gene>
    <name evidence="1" type="ORF">STAIW_v1c01400</name>
</gene>
<evidence type="ECO:0000313" key="1">
    <source>
        <dbReference type="EMBL" id="AGR40826.1"/>
    </source>
</evidence>
<dbReference type="HOGENOM" id="CLU_1229256_0_0_14"/>
<dbReference type="Proteomes" id="UP000014984">
    <property type="component" value="Chromosome"/>
</dbReference>
<dbReference type="RefSeq" id="WP_020833965.1">
    <property type="nucleotide sequence ID" value="NC_021846.1"/>
</dbReference>
<organism evidence="1 2">
    <name type="scientific">Spiroplasma taiwanense CT-1</name>
    <dbReference type="NCBI Taxonomy" id="1276220"/>
    <lineage>
        <taxon>Bacteria</taxon>
        <taxon>Bacillati</taxon>
        <taxon>Mycoplasmatota</taxon>
        <taxon>Mollicutes</taxon>
        <taxon>Entomoplasmatales</taxon>
        <taxon>Spiroplasmataceae</taxon>
        <taxon>Spiroplasma</taxon>
    </lineage>
</organism>